<sequence>MSQTTAQETMASRERVAEASRSNVREAKGTSTPIVVAENIHKTFRSGEIEVYALRGLDLTIGTGEM</sequence>
<accession>A0A6B1G4I2</accession>
<feature type="compositionally biased region" description="Polar residues" evidence="1">
    <location>
        <begin position="1"/>
        <end position="10"/>
    </location>
</feature>
<evidence type="ECO:0000256" key="1">
    <source>
        <dbReference type="SAM" id="MobiDB-lite"/>
    </source>
</evidence>
<gene>
    <name evidence="2" type="ORF">F4148_16840</name>
</gene>
<feature type="compositionally biased region" description="Basic and acidic residues" evidence="1">
    <location>
        <begin position="11"/>
        <end position="28"/>
    </location>
</feature>
<feature type="non-terminal residue" evidence="2">
    <location>
        <position position="66"/>
    </location>
</feature>
<comment type="caution">
    <text evidence="2">The sequence shown here is derived from an EMBL/GenBank/DDBJ whole genome shotgun (WGS) entry which is preliminary data.</text>
</comment>
<organism evidence="2">
    <name type="scientific">Caldilineaceae bacterium SB0675_bin_29</name>
    <dbReference type="NCBI Taxonomy" id="2605266"/>
    <lineage>
        <taxon>Bacteria</taxon>
        <taxon>Bacillati</taxon>
        <taxon>Chloroflexota</taxon>
        <taxon>Caldilineae</taxon>
        <taxon>Caldilineales</taxon>
        <taxon>Caldilineaceae</taxon>
    </lineage>
</organism>
<name>A0A6B1G4I2_9CHLR</name>
<reference evidence="2" key="1">
    <citation type="submission" date="2019-09" db="EMBL/GenBank/DDBJ databases">
        <title>Characterisation of the sponge microbiome using genome-centric metagenomics.</title>
        <authorList>
            <person name="Engelberts J.P."/>
            <person name="Robbins S.J."/>
            <person name="De Goeij J.M."/>
            <person name="Aranda M."/>
            <person name="Bell S.C."/>
            <person name="Webster N.S."/>
        </authorList>
    </citation>
    <scope>NUCLEOTIDE SEQUENCE</scope>
    <source>
        <strain evidence="2">SB0675_bin_29</strain>
    </source>
</reference>
<evidence type="ECO:0000313" key="2">
    <source>
        <dbReference type="EMBL" id="MYH63340.1"/>
    </source>
</evidence>
<dbReference type="EMBL" id="VYDA01000598">
    <property type="protein sequence ID" value="MYH63340.1"/>
    <property type="molecule type" value="Genomic_DNA"/>
</dbReference>
<proteinExistence type="predicted"/>
<dbReference type="AlphaFoldDB" id="A0A6B1G4I2"/>
<feature type="region of interest" description="Disordered" evidence="1">
    <location>
        <begin position="1"/>
        <end position="31"/>
    </location>
</feature>
<protein>
    <submittedName>
        <fullName evidence="2">Uncharacterized protein</fullName>
    </submittedName>
</protein>